<feature type="signal peptide" evidence="1">
    <location>
        <begin position="1"/>
        <end position="21"/>
    </location>
</feature>
<keyword evidence="3" id="KW-1185">Reference proteome</keyword>
<proteinExistence type="predicted"/>
<sequence length="320" mass="35199">MNKVVLAGLLAAMGVGAYCAAAERVAASEQTPASGSKVKYPYKVINDRVVYQKAANLSPQPLADASPDDFERVYKNDEIALGKSNGHYYCNDTKLPAGFDLATGATLDVFLFSNVGTFASCKPMAEKVDRDKFNALDFPFFSDGQHIFLRDGEVLAGADAASFQPRGMNQAFDKQHYYFMEGDSVRLPYRGSVNIYAPCWGWANIDGALYYRGEKQNDVDVKTFQCLAFTLAADKKGFYIYGKPYPIFAPDVKLNNIKPLSAQVFSDGKYSWHVGVEPTLLEGINSKALKVDGRVISDGVSEWYCADVKTGDEPTCHKNK</sequence>
<gene>
    <name evidence="2" type="ORF">FJU30_19945</name>
</gene>
<dbReference type="AlphaFoldDB" id="A0A5J5FVU4"/>
<name>A0A5J5FVU4_9GAMM</name>
<dbReference type="Proteomes" id="UP000335415">
    <property type="component" value="Unassembled WGS sequence"/>
</dbReference>
<evidence type="ECO:0008006" key="4">
    <source>
        <dbReference type="Google" id="ProtNLM"/>
    </source>
</evidence>
<reference evidence="2 3" key="1">
    <citation type="submission" date="2019-09" db="EMBL/GenBank/DDBJ databases">
        <authorList>
            <person name="Li Y."/>
        </authorList>
    </citation>
    <scope>NUCLEOTIDE SEQUENCE [LARGE SCALE GENOMIC DNA]</scope>
    <source>
        <strain evidence="2 3">L3-3HA</strain>
    </source>
</reference>
<evidence type="ECO:0000313" key="3">
    <source>
        <dbReference type="Proteomes" id="UP000335415"/>
    </source>
</evidence>
<protein>
    <recommendedName>
        <fullName evidence="4">DKNYY family protein</fullName>
    </recommendedName>
</protein>
<dbReference type="EMBL" id="VYKJ01000012">
    <property type="protein sequence ID" value="KAA8996930.1"/>
    <property type="molecule type" value="Genomic_DNA"/>
</dbReference>
<keyword evidence="1" id="KW-0732">Signal</keyword>
<feature type="chain" id="PRO_5023928129" description="DKNYY family protein" evidence="1">
    <location>
        <begin position="22"/>
        <end position="320"/>
    </location>
</feature>
<dbReference type="OrthoDB" id="6432319at2"/>
<evidence type="ECO:0000256" key="1">
    <source>
        <dbReference type="SAM" id="SignalP"/>
    </source>
</evidence>
<organism evidence="2 3">
    <name type="scientific">Affinibrenneria salicis</name>
    <dbReference type="NCBI Taxonomy" id="2590031"/>
    <lineage>
        <taxon>Bacteria</taxon>
        <taxon>Pseudomonadati</taxon>
        <taxon>Pseudomonadota</taxon>
        <taxon>Gammaproteobacteria</taxon>
        <taxon>Enterobacterales</taxon>
        <taxon>Pectobacteriaceae</taxon>
        <taxon>Affinibrenneria</taxon>
    </lineage>
</organism>
<evidence type="ECO:0000313" key="2">
    <source>
        <dbReference type="EMBL" id="KAA8996930.1"/>
    </source>
</evidence>
<dbReference type="RefSeq" id="WP_150436730.1">
    <property type="nucleotide sequence ID" value="NZ_VYKJ01000012.1"/>
</dbReference>
<accession>A0A5J5FVU4</accession>
<comment type="caution">
    <text evidence="2">The sequence shown here is derived from an EMBL/GenBank/DDBJ whole genome shotgun (WGS) entry which is preliminary data.</text>
</comment>